<keyword evidence="3" id="KW-1185">Reference proteome</keyword>
<proteinExistence type="predicted"/>
<name>A0A2P7B593_9HYPH</name>
<evidence type="ECO:0000313" key="3">
    <source>
        <dbReference type="Proteomes" id="UP000241764"/>
    </source>
</evidence>
<dbReference type="Proteomes" id="UP000241764">
    <property type="component" value="Unassembled WGS sequence"/>
</dbReference>
<gene>
    <name evidence="2" type="ORF">CU103_22770</name>
</gene>
<reference evidence="3" key="1">
    <citation type="submission" date="2017-11" db="EMBL/GenBank/DDBJ databases">
        <authorList>
            <person name="Kuznetsova I."/>
            <person name="Sazanova A."/>
            <person name="Chirak E."/>
            <person name="Safronova V."/>
            <person name="Willems A."/>
        </authorList>
    </citation>
    <scope>NUCLEOTIDE SEQUENCE [LARGE SCALE GENOMIC DNA]</scope>
    <source>
        <strain evidence="3">CCBAU 03422</strain>
    </source>
</reference>
<evidence type="ECO:0000313" key="2">
    <source>
        <dbReference type="EMBL" id="PSH61632.1"/>
    </source>
</evidence>
<dbReference type="EMBL" id="PGGM01000012">
    <property type="protein sequence ID" value="PSH61632.1"/>
    <property type="molecule type" value="Genomic_DNA"/>
</dbReference>
<feature type="compositionally biased region" description="Low complexity" evidence="1">
    <location>
        <begin position="52"/>
        <end position="67"/>
    </location>
</feature>
<sequence length="67" mass="6997">MSLFETFNQQSEAVMNRYLIAAIATISIALSAGGAFACQKLNSAGTQTKPIPDTQQSSPSDTSQNSG</sequence>
<comment type="caution">
    <text evidence="2">The sequence shown here is derived from an EMBL/GenBank/DDBJ whole genome shotgun (WGS) entry which is preliminary data.</text>
</comment>
<dbReference type="AlphaFoldDB" id="A0A2P7B593"/>
<feature type="region of interest" description="Disordered" evidence="1">
    <location>
        <begin position="45"/>
        <end position="67"/>
    </location>
</feature>
<protein>
    <submittedName>
        <fullName evidence="2">Uncharacterized protein</fullName>
    </submittedName>
</protein>
<organism evidence="2 3">
    <name type="scientific">Phyllobacterium sophorae</name>
    <dbReference type="NCBI Taxonomy" id="1520277"/>
    <lineage>
        <taxon>Bacteria</taxon>
        <taxon>Pseudomonadati</taxon>
        <taxon>Pseudomonadota</taxon>
        <taxon>Alphaproteobacteria</taxon>
        <taxon>Hyphomicrobiales</taxon>
        <taxon>Phyllobacteriaceae</taxon>
        <taxon>Phyllobacterium</taxon>
    </lineage>
</organism>
<accession>A0A2P7B593</accession>
<evidence type="ECO:0000256" key="1">
    <source>
        <dbReference type="SAM" id="MobiDB-lite"/>
    </source>
</evidence>